<feature type="region of interest" description="Disordered" evidence="1">
    <location>
        <begin position="42"/>
        <end position="84"/>
    </location>
</feature>
<accession>A0A0A9A9K4</accession>
<name>A0A0A9A9K4_ARUDO</name>
<feature type="compositionally biased region" description="Low complexity" evidence="1">
    <location>
        <begin position="1"/>
        <end position="24"/>
    </location>
</feature>
<evidence type="ECO:0000256" key="1">
    <source>
        <dbReference type="SAM" id="MobiDB-lite"/>
    </source>
</evidence>
<feature type="compositionally biased region" description="Basic residues" evidence="1">
    <location>
        <begin position="52"/>
        <end position="74"/>
    </location>
</feature>
<reference evidence="2" key="1">
    <citation type="submission" date="2014-09" db="EMBL/GenBank/DDBJ databases">
        <authorList>
            <person name="Magalhaes I.L.F."/>
            <person name="Oliveira U."/>
            <person name="Santos F.R."/>
            <person name="Vidigal T.H.D.A."/>
            <person name="Brescovit A.D."/>
            <person name="Santos A.J."/>
        </authorList>
    </citation>
    <scope>NUCLEOTIDE SEQUENCE</scope>
    <source>
        <tissue evidence="2">Shoot tissue taken approximately 20 cm above the soil surface</tissue>
    </source>
</reference>
<feature type="region of interest" description="Disordered" evidence="1">
    <location>
        <begin position="1"/>
        <end position="27"/>
    </location>
</feature>
<dbReference type="AlphaFoldDB" id="A0A0A9A9K4"/>
<protein>
    <submittedName>
        <fullName evidence="2">Uncharacterized protein</fullName>
    </submittedName>
</protein>
<dbReference type="EMBL" id="GBRH01249521">
    <property type="protein sequence ID" value="JAD48374.1"/>
    <property type="molecule type" value="Transcribed_RNA"/>
</dbReference>
<evidence type="ECO:0000313" key="2">
    <source>
        <dbReference type="EMBL" id="JAD48374.1"/>
    </source>
</evidence>
<proteinExistence type="predicted"/>
<organism evidence="2">
    <name type="scientific">Arundo donax</name>
    <name type="common">Giant reed</name>
    <name type="synonym">Donax arundinaceus</name>
    <dbReference type="NCBI Taxonomy" id="35708"/>
    <lineage>
        <taxon>Eukaryota</taxon>
        <taxon>Viridiplantae</taxon>
        <taxon>Streptophyta</taxon>
        <taxon>Embryophyta</taxon>
        <taxon>Tracheophyta</taxon>
        <taxon>Spermatophyta</taxon>
        <taxon>Magnoliopsida</taxon>
        <taxon>Liliopsida</taxon>
        <taxon>Poales</taxon>
        <taxon>Poaceae</taxon>
        <taxon>PACMAD clade</taxon>
        <taxon>Arundinoideae</taxon>
        <taxon>Arundineae</taxon>
        <taxon>Arundo</taxon>
    </lineage>
</organism>
<reference evidence="2" key="2">
    <citation type="journal article" date="2015" name="Data Brief">
        <title>Shoot transcriptome of the giant reed, Arundo donax.</title>
        <authorList>
            <person name="Barrero R.A."/>
            <person name="Guerrero F.D."/>
            <person name="Moolhuijzen P."/>
            <person name="Goolsby J.A."/>
            <person name="Tidwell J."/>
            <person name="Bellgard S.E."/>
            <person name="Bellgard M.I."/>
        </authorList>
    </citation>
    <scope>NUCLEOTIDE SEQUENCE</scope>
    <source>
        <tissue evidence="2">Shoot tissue taken approximately 20 cm above the soil surface</tissue>
    </source>
</reference>
<sequence length="104" mass="11048">MVGPGSADAPQDAAPEAAAQSMPPAKKHLRALFPNQETVSCGTVTTNIPRKIIPKKNQRGKWHPRKNSSKKTKKAMIPALPTPDARTIRGATTMAAIQVQGRAG</sequence>